<dbReference type="InterPro" id="IPR017441">
    <property type="entry name" value="Protein_kinase_ATP_BS"/>
</dbReference>
<dbReference type="InterPro" id="IPR011009">
    <property type="entry name" value="Kinase-like_dom_sf"/>
</dbReference>
<dbReference type="InterPro" id="IPR045274">
    <property type="entry name" value="WAK-like"/>
</dbReference>
<keyword evidence="2" id="KW-0808">Transferase</keyword>
<dbReference type="Proteomes" id="UP001497457">
    <property type="component" value="Chromosome 24b"/>
</dbReference>
<dbReference type="InterPro" id="IPR001245">
    <property type="entry name" value="Ser-Thr/Tyr_kinase_cat_dom"/>
</dbReference>
<dbReference type="SUPFAM" id="SSF56112">
    <property type="entry name" value="Protein kinase-like (PK-like)"/>
    <property type="match status" value="2"/>
</dbReference>
<feature type="domain" description="Protein kinase" evidence="7">
    <location>
        <begin position="367"/>
        <end position="644"/>
    </location>
</feature>
<evidence type="ECO:0000256" key="1">
    <source>
        <dbReference type="ARBA" id="ARBA00022527"/>
    </source>
</evidence>
<dbReference type="EMBL" id="OZ075134">
    <property type="protein sequence ID" value="CAL4992597.1"/>
    <property type="molecule type" value="Genomic_DNA"/>
</dbReference>
<dbReference type="FunFam" id="1.10.510.10:FF:000474">
    <property type="entry name" value="Wall-associated receptor kinase 3"/>
    <property type="match status" value="1"/>
</dbReference>
<evidence type="ECO:0000256" key="2">
    <source>
        <dbReference type="ARBA" id="ARBA00022679"/>
    </source>
</evidence>
<keyword evidence="9" id="KW-1185">Reference proteome</keyword>
<reference evidence="8 9" key="2">
    <citation type="submission" date="2024-10" db="EMBL/GenBank/DDBJ databases">
        <authorList>
            <person name="Ryan C."/>
        </authorList>
    </citation>
    <scope>NUCLEOTIDE SEQUENCE [LARGE SCALE GENOMIC DNA]</scope>
</reference>
<organism evidence="8 9">
    <name type="scientific">Urochloa decumbens</name>
    <dbReference type="NCBI Taxonomy" id="240449"/>
    <lineage>
        <taxon>Eukaryota</taxon>
        <taxon>Viridiplantae</taxon>
        <taxon>Streptophyta</taxon>
        <taxon>Embryophyta</taxon>
        <taxon>Tracheophyta</taxon>
        <taxon>Spermatophyta</taxon>
        <taxon>Magnoliopsida</taxon>
        <taxon>Liliopsida</taxon>
        <taxon>Poales</taxon>
        <taxon>Poaceae</taxon>
        <taxon>PACMAD clade</taxon>
        <taxon>Panicoideae</taxon>
        <taxon>Panicodae</taxon>
        <taxon>Paniceae</taxon>
        <taxon>Melinidinae</taxon>
        <taxon>Urochloa</taxon>
    </lineage>
</organism>
<dbReference type="Pfam" id="PF07714">
    <property type="entry name" value="PK_Tyr_Ser-Thr"/>
    <property type="match status" value="2"/>
</dbReference>
<dbReference type="FunFam" id="3.30.200.20:FF:000337">
    <property type="entry name" value="Wall-associated receptor kinase 3"/>
    <property type="match status" value="1"/>
</dbReference>
<dbReference type="GO" id="GO:0005524">
    <property type="term" value="F:ATP binding"/>
    <property type="evidence" value="ECO:0007669"/>
    <property type="project" value="UniProtKB-UniRule"/>
</dbReference>
<dbReference type="SMART" id="SM00220">
    <property type="entry name" value="S_TKc"/>
    <property type="match status" value="1"/>
</dbReference>
<evidence type="ECO:0000256" key="4">
    <source>
        <dbReference type="ARBA" id="ARBA00022777"/>
    </source>
</evidence>
<evidence type="ECO:0000256" key="3">
    <source>
        <dbReference type="ARBA" id="ARBA00022741"/>
    </source>
</evidence>
<dbReference type="PROSITE" id="PS50011">
    <property type="entry name" value="PROTEIN_KINASE_DOM"/>
    <property type="match status" value="2"/>
</dbReference>
<name>A0ABC9B687_9POAL</name>
<feature type="binding site" evidence="6">
    <location>
        <position position="57"/>
    </location>
    <ligand>
        <name>ATP</name>
        <dbReference type="ChEBI" id="CHEBI:30616"/>
    </ligand>
</feature>
<evidence type="ECO:0000259" key="7">
    <source>
        <dbReference type="PROSITE" id="PS50011"/>
    </source>
</evidence>
<keyword evidence="1" id="KW-0723">Serine/threonine-protein kinase</keyword>
<dbReference type="Gene3D" id="3.30.200.20">
    <property type="entry name" value="Phosphorylase Kinase, domain 1"/>
    <property type="match status" value="2"/>
</dbReference>
<dbReference type="InterPro" id="IPR008271">
    <property type="entry name" value="Ser/Thr_kinase_AS"/>
</dbReference>
<accession>A0ABC9B687</accession>
<dbReference type="GO" id="GO:0004674">
    <property type="term" value="F:protein serine/threonine kinase activity"/>
    <property type="evidence" value="ECO:0007669"/>
    <property type="project" value="UniProtKB-KW"/>
</dbReference>
<reference evidence="9" key="1">
    <citation type="submission" date="2024-06" db="EMBL/GenBank/DDBJ databases">
        <authorList>
            <person name="Ryan C."/>
        </authorList>
    </citation>
    <scope>NUCLEOTIDE SEQUENCE [LARGE SCALE GENOMIC DNA]</scope>
</reference>
<dbReference type="PANTHER" id="PTHR27005:SF305">
    <property type="entry name" value="WALL-ASSOCIATED KINASE 2-LIKE PROTEIN"/>
    <property type="match status" value="1"/>
</dbReference>
<evidence type="ECO:0000256" key="6">
    <source>
        <dbReference type="PROSITE-ProRule" id="PRU10141"/>
    </source>
</evidence>
<keyword evidence="3 6" id="KW-0547">Nucleotide-binding</keyword>
<keyword evidence="5 6" id="KW-0067">ATP-binding</keyword>
<evidence type="ECO:0000313" key="9">
    <source>
        <dbReference type="Proteomes" id="UP001497457"/>
    </source>
</evidence>
<keyword evidence="4" id="KW-0418">Kinase</keyword>
<dbReference type="InterPro" id="IPR000719">
    <property type="entry name" value="Prot_kinase_dom"/>
</dbReference>
<feature type="domain" description="Protein kinase" evidence="7">
    <location>
        <begin position="27"/>
        <end position="320"/>
    </location>
</feature>
<evidence type="ECO:0000313" key="8">
    <source>
        <dbReference type="EMBL" id="CAL4992597.1"/>
    </source>
</evidence>
<gene>
    <name evidence="8" type="ORF">URODEC1_LOCUS61179</name>
</gene>
<dbReference type="Gene3D" id="1.10.510.10">
    <property type="entry name" value="Transferase(Phosphotransferase) domain 1"/>
    <property type="match status" value="2"/>
</dbReference>
<evidence type="ECO:0000256" key="5">
    <source>
        <dbReference type="ARBA" id="ARBA00022840"/>
    </source>
</evidence>
<dbReference type="PROSITE" id="PS00107">
    <property type="entry name" value="PROTEIN_KINASE_ATP"/>
    <property type="match status" value="1"/>
</dbReference>
<dbReference type="PANTHER" id="PTHR27005">
    <property type="entry name" value="WALL-ASSOCIATED RECEPTOR KINASE-LIKE 21"/>
    <property type="match status" value="1"/>
</dbReference>
<protein>
    <recommendedName>
        <fullName evidence="7">Protein kinase domain-containing protein</fullName>
    </recommendedName>
</protein>
<dbReference type="PROSITE" id="PS00108">
    <property type="entry name" value="PROTEIN_KINASE_ST"/>
    <property type="match status" value="1"/>
</dbReference>
<dbReference type="AlphaFoldDB" id="A0ABC9B687"/>
<sequence>MAKILSMGDTWQNFRSFTEVEIERITNKYGTPIGKGGFGEVYKGILDDDDHDLVAVKRYIRENLRKEFMEELSIHSQMSHKNVVKLIGYCIGESTLTLVTEYISKGNLDDILHNSDTAIPLDIRLGIAIGCAEALSYMHSMHLSSDSLICHGDIKPANILLNDNFTAKVSDFGLSRLLSGGITHQYISKVIGSIDYMDPVYLHAGRLTPRNDVYSFGIVLLELVTRKRVKQGDMNLIGIVDCAKGKGLRKLFDESIADKNTIKTLEDIVKLATECLRLDSQNRPQMNNVVKRLRMLKTDMKGRQENAHSQSILASHHAWLSKGKQDNAQLKKSFSFFKSKSSKSKIILTEFSNVRIFTKEEVKEITENYSYLLGEGRLAKFYKGTLEDNTAVVVRKFLQTDSNEAFINGEVVLSQIVHKNIIKILGCCLEAKDLIFTYEYADKGSLLDILGSQEDFPLDIRMRIAIKTAEALQYLHSSATGIVGHGSVARSTILLDNNFMPKLTGFSGACKLMKGGGNNSSKSVISNYLLEKVLDSDPSRFRSVLINLESDVCRFGGVLLALISRENNVRSNDLVAEFTRVYQRDNSGKAMFDKDIIAEHDIAVLEEIGRLALKCTILNAEEMVMRPTMKEVTEQLRKIRRSWKERTMTEADSQVTETNATTVMPMEPRLPNLMRHLFGYRRISTSDPIRTC</sequence>
<proteinExistence type="predicted"/>